<evidence type="ECO:0000256" key="10">
    <source>
        <dbReference type="ARBA" id="ARBA00048721"/>
    </source>
</evidence>
<comment type="similarity">
    <text evidence="3 11">Belongs to the NadD family.</text>
</comment>
<accession>A0A3D9YX72</accession>
<dbReference type="HAMAP" id="MF_00244">
    <property type="entry name" value="NaMN_adenylyltr"/>
    <property type="match status" value="1"/>
</dbReference>
<dbReference type="Gene3D" id="3.40.50.620">
    <property type="entry name" value="HUPs"/>
    <property type="match status" value="1"/>
</dbReference>
<evidence type="ECO:0000256" key="1">
    <source>
        <dbReference type="ARBA" id="ARBA00002324"/>
    </source>
</evidence>
<dbReference type="EC" id="2.7.7.18" evidence="11"/>
<dbReference type="SUPFAM" id="SSF52374">
    <property type="entry name" value="Nucleotidylyl transferase"/>
    <property type="match status" value="1"/>
</dbReference>
<keyword evidence="9 11" id="KW-0520">NAD</keyword>
<keyword evidence="5 11" id="KW-0808">Transferase</keyword>
<comment type="function">
    <text evidence="1 11">Catalyzes the reversible adenylation of nicotinate mononucleotide (NaMN) to nicotinic acid adenine dinucleotide (NaAD).</text>
</comment>
<dbReference type="GO" id="GO:0004515">
    <property type="term" value="F:nicotinate-nucleotide adenylyltransferase activity"/>
    <property type="evidence" value="ECO:0007669"/>
    <property type="project" value="UniProtKB-UniRule"/>
</dbReference>
<evidence type="ECO:0000259" key="12">
    <source>
        <dbReference type="Pfam" id="PF01467"/>
    </source>
</evidence>
<evidence type="ECO:0000256" key="11">
    <source>
        <dbReference type="HAMAP-Rule" id="MF_00244"/>
    </source>
</evidence>
<dbReference type="NCBIfam" id="NF000845">
    <property type="entry name" value="PRK00071.2-4"/>
    <property type="match status" value="1"/>
</dbReference>
<dbReference type="InterPro" id="IPR004821">
    <property type="entry name" value="Cyt_trans-like"/>
</dbReference>
<keyword evidence="4 11" id="KW-0662">Pyridine nucleotide biosynthesis</keyword>
<evidence type="ECO:0000256" key="8">
    <source>
        <dbReference type="ARBA" id="ARBA00022840"/>
    </source>
</evidence>
<reference evidence="13 14" key="1">
    <citation type="submission" date="2018-08" db="EMBL/GenBank/DDBJ databases">
        <title>Genomic Encyclopedia of Type Strains, Phase IV (KMG-IV): sequencing the most valuable type-strain genomes for metagenomic binning, comparative biology and taxonomic classification.</title>
        <authorList>
            <person name="Goeker M."/>
        </authorList>
    </citation>
    <scope>NUCLEOTIDE SEQUENCE [LARGE SCALE GENOMIC DNA]</scope>
    <source>
        <strain evidence="13 14">BW863</strain>
    </source>
</reference>
<evidence type="ECO:0000256" key="2">
    <source>
        <dbReference type="ARBA" id="ARBA00005019"/>
    </source>
</evidence>
<proteinExistence type="inferred from homology"/>
<dbReference type="InterPro" id="IPR014729">
    <property type="entry name" value="Rossmann-like_a/b/a_fold"/>
</dbReference>
<dbReference type="PANTHER" id="PTHR39321:SF3">
    <property type="entry name" value="PHOSPHOPANTETHEINE ADENYLYLTRANSFERASE"/>
    <property type="match status" value="1"/>
</dbReference>
<dbReference type="RefSeq" id="WP_245411177.1">
    <property type="nucleotide sequence ID" value="NZ_CP025086.1"/>
</dbReference>
<dbReference type="NCBIfam" id="NF000843">
    <property type="entry name" value="PRK00071.2-2"/>
    <property type="match status" value="1"/>
</dbReference>
<evidence type="ECO:0000256" key="9">
    <source>
        <dbReference type="ARBA" id="ARBA00023027"/>
    </source>
</evidence>
<dbReference type="InterPro" id="IPR005248">
    <property type="entry name" value="NadD/NMNAT"/>
</dbReference>
<name>A0A3D9YX72_9HYPH</name>
<dbReference type="GO" id="GO:0009435">
    <property type="term" value="P:NAD+ biosynthetic process"/>
    <property type="evidence" value="ECO:0007669"/>
    <property type="project" value="UniProtKB-UniRule"/>
</dbReference>
<comment type="pathway">
    <text evidence="2 11">Cofactor biosynthesis; NAD(+) biosynthesis; deamido-NAD(+) from nicotinate D-ribonucleotide: step 1/1.</text>
</comment>
<dbReference type="UniPathway" id="UPA00253">
    <property type="reaction ID" value="UER00332"/>
</dbReference>
<dbReference type="PANTHER" id="PTHR39321">
    <property type="entry name" value="NICOTINATE-NUCLEOTIDE ADENYLYLTRANSFERASE-RELATED"/>
    <property type="match status" value="1"/>
</dbReference>
<evidence type="ECO:0000256" key="5">
    <source>
        <dbReference type="ARBA" id="ARBA00022679"/>
    </source>
</evidence>
<keyword evidence="8 11" id="KW-0067">ATP-binding</keyword>
<sequence>MTSISELPPHAPGLKVGLFGGSFDPAHEGHRQASLLALRRLGLDRVWWLVSPGNPLKDTNALPALATRIAAAKKIAPDRRIVVTGLEAAIGARFTYQTILYLKTRCPGVHFVWIMGADNLASFERWKHWRTIAANVPIAIIDRPGSTLSATHSPAALALARYRHDESDGQVFPLAKPPALIFLHGPRSDLSSTALRGEGK</sequence>
<evidence type="ECO:0000256" key="7">
    <source>
        <dbReference type="ARBA" id="ARBA00022741"/>
    </source>
</evidence>
<keyword evidence="14" id="KW-1185">Reference proteome</keyword>
<dbReference type="GO" id="GO:0005524">
    <property type="term" value="F:ATP binding"/>
    <property type="evidence" value="ECO:0007669"/>
    <property type="project" value="UniProtKB-KW"/>
</dbReference>
<protein>
    <recommendedName>
        <fullName evidence="11">Probable nicotinate-nucleotide adenylyltransferase</fullName>
        <ecNumber evidence="11">2.7.7.18</ecNumber>
    </recommendedName>
    <alternativeName>
        <fullName evidence="11">Deamido-NAD(+) diphosphorylase</fullName>
    </alternativeName>
    <alternativeName>
        <fullName evidence="11">Deamido-NAD(+) pyrophosphorylase</fullName>
    </alternativeName>
    <alternativeName>
        <fullName evidence="11">Nicotinate mononucleotide adenylyltransferase</fullName>
        <shortName evidence="11">NaMN adenylyltransferase</shortName>
    </alternativeName>
</protein>
<keyword evidence="7 11" id="KW-0547">Nucleotide-binding</keyword>
<dbReference type="CDD" id="cd02165">
    <property type="entry name" value="NMNAT"/>
    <property type="match status" value="1"/>
</dbReference>
<gene>
    <name evidence="11" type="primary">nadD</name>
    <name evidence="13" type="ORF">DES32_0973</name>
</gene>
<evidence type="ECO:0000256" key="6">
    <source>
        <dbReference type="ARBA" id="ARBA00022695"/>
    </source>
</evidence>
<evidence type="ECO:0000256" key="4">
    <source>
        <dbReference type="ARBA" id="ARBA00022642"/>
    </source>
</evidence>
<feature type="domain" description="Cytidyltransferase-like" evidence="12">
    <location>
        <begin position="18"/>
        <end position="196"/>
    </location>
</feature>
<keyword evidence="6 11" id="KW-0548">Nucleotidyltransferase</keyword>
<comment type="catalytic activity">
    <reaction evidence="10 11">
        <text>nicotinate beta-D-ribonucleotide + ATP + H(+) = deamido-NAD(+) + diphosphate</text>
        <dbReference type="Rhea" id="RHEA:22860"/>
        <dbReference type="ChEBI" id="CHEBI:15378"/>
        <dbReference type="ChEBI" id="CHEBI:30616"/>
        <dbReference type="ChEBI" id="CHEBI:33019"/>
        <dbReference type="ChEBI" id="CHEBI:57502"/>
        <dbReference type="ChEBI" id="CHEBI:58437"/>
        <dbReference type="EC" id="2.7.7.18"/>
    </reaction>
</comment>
<evidence type="ECO:0000256" key="3">
    <source>
        <dbReference type="ARBA" id="ARBA00009014"/>
    </source>
</evidence>
<dbReference type="EMBL" id="QUMO01000002">
    <property type="protein sequence ID" value="REF87353.1"/>
    <property type="molecule type" value="Genomic_DNA"/>
</dbReference>
<evidence type="ECO:0000313" key="14">
    <source>
        <dbReference type="Proteomes" id="UP000256900"/>
    </source>
</evidence>
<dbReference type="AlphaFoldDB" id="A0A3D9YX72"/>
<evidence type="ECO:0000313" key="13">
    <source>
        <dbReference type="EMBL" id="REF87353.1"/>
    </source>
</evidence>
<dbReference type="Pfam" id="PF01467">
    <property type="entry name" value="CTP_transf_like"/>
    <property type="match status" value="1"/>
</dbReference>
<dbReference type="Proteomes" id="UP000256900">
    <property type="component" value="Unassembled WGS sequence"/>
</dbReference>
<comment type="caution">
    <text evidence="13">The sequence shown here is derived from an EMBL/GenBank/DDBJ whole genome shotgun (WGS) entry which is preliminary data.</text>
</comment>
<organism evidence="13 14">
    <name type="scientific">Methylovirgula ligni</name>
    <dbReference type="NCBI Taxonomy" id="569860"/>
    <lineage>
        <taxon>Bacteria</taxon>
        <taxon>Pseudomonadati</taxon>
        <taxon>Pseudomonadota</taxon>
        <taxon>Alphaproteobacteria</taxon>
        <taxon>Hyphomicrobiales</taxon>
        <taxon>Beijerinckiaceae</taxon>
        <taxon>Methylovirgula</taxon>
    </lineage>
</organism>